<evidence type="ECO:0000313" key="5">
    <source>
        <dbReference type="EMBL" id="MDQ0189095.1"/>
    </source>
</evidence>
<dbReference type="EMBL" id="JAUSTP010000004">
    <property type="protein sequence ID" value="MDQ0189095.1"/>
    <property type="molecule type" value="Genomic_DNA"/>
</dbReference>
<keyword evidence="6" id="KW-1185">Reference proteome</keyword>
<feature type="signal peptide" evidence="3">
    <location>
        <begin position="1"/>
        <end position="19"/>
    </location>
</feature>
<evidence type="ECO:0000256" key="3">
    <source>
        <dbReference type="SAM" id="SignalP"/>
    </source>
</evidence>
<protein>
    <submittedName>
        <fullName evidence="5">Iron complex transport system substrate-binding protein</fullName>
    </submittedName>
</protein>
<evidence type="ECO:0000313" key="6">
    <source>
        <dbReference type="Proteomes" id="UP001232973"/>
    </source>
</evidence>
<dbReference type="InterPro" id="IPR002491">
    <property type="entry name" value="ABC_transptr_periplasmic_BD"/>
</dbReference>
<feature type="compositionally biased region" description="Gly residues" evidence="2">
    <location>
        <begin position="30"/>
        <end position="40"/>
    </location>
</feature>
<name>A0ABT9XG37_9BACL</name>
<dbReference type="Proteomes" id="UP001232973">
    <property type="component" value="Unassembled WGS sequence"/>
</dbReference>
<comment type="caution">
    <text evidence="5">The sequence shown here is derived from an EMBL/GenBank/DDBJ whole genome shotgun (WGS) entry which is preliminary data.</text>
</comment>
<feature type="chain" id="PRO_5045490635" evidence="3">
    <location>
        <begin position="20"/>
        <end position="326"/>
    </location>
</feature>
<dbReference type="Gene3D" id="3.40.50.1980">
    <property type="entry name" value="Nitrogenase molybdenum iron protein domain"/>
    <property type="match status" value="2"/>
</dbReference>
<feature type="domain" description="Fe/B12 periplasmic-binding" evidence="4">
    <location>
        <begin position="73"/>
        <end position="322"/>
    </location>
</feature>
<evidence type="ECO:0000259" key="4">
    <source>
        <dbReference type="PROSITE" id="PS50983"/>
    </source>
</evidence>
<dbReference type="Pfam" id="PF01497">
    <property type="entry name" value="Peripla_BP_2"/>
    <property type="match status" value="1"/>
</dbReference>
<gene>
    <name evidence="5" type="ORF">J2S03_000911</name>
</gene>
<dbReference type="InterPro" id="IPR050902">
    <property type="entry name" value="ABC_Transporter_SBP"/>
</dbReference>
<dbReference type="PROSITE" id="PS51257">
    <property type="entry name" value="PROKAR_LIPOPROTEIN"/>
    <property type="match status" value="1"/>
</dbReference>
<keyword evidence="3" id="KW-0732">Signal</keyword>
<reference evidence="5 6" key="1">
    <citation type="submission" date="2023-07" db="EMBL/GenBank/DDBJ databases">
        <title>Genomic Encyclopedia of Type Strains, Phase IV (KMG-IV): sequencing the most valuable type-strain genomes for metagenomic binning, comparative biology and taxonomic classification.</title>
        <authorList>
            <person name="Goeker M."/>
        </authorList>
    </citation>
    <scope>NUCLEOTIDE SEQUENCE [LARGE SCALE GENOMIC DNA]</scope>
    <source>
        <strain evidence="5 6">DSM 4006</strain>
    </source>
</reference>
<dbReference type="PANTHER" id="PTHR30535">
    <property type="entry name" value="VITAMIN B12-BINDING PROTEIN"/>
    <property type="match status" value="1"/>
</dbReference>
<evidence type="ECO:0000256" key="2">
    <source>
        <dbReference type="SAM" id="MobiDB-lite"/>
    </source>
</evidence>
<accession>A0ABT9XG37</accession>
<feature type="region of interest" description="Disordered" evidence="2">
    <location>
        <begin position="30"/>
        <end position="49"/>
    </location>
</feature>
<dbReference type="PROSITE" id="PS50983">
    <property type="entry name" value="FE_B12_PBP"/>
    <property type="match status" value="1"/>
</dbReference>
<dbReference type="SUPFAM" id="SSF53807">
    <property type="entry name" value="Helical backbone' metal receptor"/>
    <property type="match status" value="1"/>
</dbReference>
<organism evidence="5 6">
    <name type="scientific">Alicyclobacillus cycloheptanicus</name>
    <dbReference type="NCBI Taxonomy" id="1457"/>
    <lineage>
        <taxon>Bacteria</taxon>
        <taxon>Bacillati</taxon>
        <taxon>Bacillota</taxon>
        <taxon>Bacilli</taxon>
        <taxon>Bacillales</taxon>
        <taxon>Alicyclobacillaceae</taxon>
        <taxon>Alicyclobacillus</taxon>
    </lineage>
</organism>
<comment type="similarity">
    <text evidence="1">Belongs to the bacterial solute-binding protein 8 family.</text>
</comment>
<proteinExistence type="inferred from homology"/>
<dbReference type="PANTHER" id="PTHR30535:SF34">
    <property type="entry name" value="MOLYBDATE-BINDING PROTEIN MOLA"/>
    <property type="match status" value="1"/>
</dbReference>
<dbReference type="RefSeq" id="WP_274454888.1">
    <property type="nucleotide sequence ID" value="NZ_CP067097.1"/>
</dbReference>
<evidence type="ECO:0000256" key="1">
    <source>
        <dbReference type="ARBA" id="ARBA00008814"/>
    </source>
</evidence>
<sequence>MKKRVWIAAVSVASVIALAGCGTAQPGNGTGAGKGTGNGTHGQTSASGSAVSFPLTVTDEAGHKVTIPKKPTHIASTTEGTDEILSGLVPKSEIALVTTDATQPEYSNIVSFAKGIPAIGNVTAEQVIAVHPDLVLMASYNTPGVVNQIEQAGIPVYEFTNFNSIDDIEKNIKVLGTLVGEEGKADQLVSMMEQKIQAVQNAVKGEPKPTVLDYSSYGFAGGSGTTVNDIITDAGGTNAAANLQGWAKVTDEEIVKMNPDVIIDSSDDAAFKQKLLHDPALKTVNAIRNKQIYIIPGADLGSVSQYIYKAVEDVAKDLHPSANIPT</sequence>